<reference evidence="1 2" key="1">
    <citation type="journal article" date="2020" name="IScience">
        <title>Genome Sequencing of the Endangered Kingdonia uniflora (Circaeasteraceae, Ranunculales) Reveals Potential Mechanisms of Evolutionary Specialization.</title>
        <authorList>
            <person name="Sun Y."/>
            <person name="Deng T."/>
            <person name="Zhang A."/>
            <person name="Moore M.J."/>
            <person name="Landis J.B."/>
            <person name="Lin N."/>
            <person name="Zhang H."/>
            <person name="Zhang X."/>
            <person name="Huang J."/>
            <person name="Zhang X."/>
            <person name="Sun H."/>
            <person name="Wang H."/>
        </authorList>
    </citation>
    <scope>NUCLEOTIDE SEQUENCE [LARGE SCALE GENOMIC DNA]</scope>
    <source>
        <strain evidence="1">TB1705</strain>
        <tissue evidence="1">Leaf</tissue>
    </source>
</reference>
<evidence type="ECO:0000313" key="2">
    <source>
        <dbReference type="Proteomes" id="UP000541444"/>
    </source>
</evidence>
<dbReference type="AlphaFoldDB" id="A0A7J7MWP7"/>
<comment type="caution">
    <text evidence="1">The sequence shown here is derived from an EMBL/GenBank/DDBJ whole genome shotgun (WGS) entry which is preliminary data.</text>
</comment>
<organism evidence="1 2">
    <name type="scientific">Kingdonia uniflora</name>
    <dbReference type="NCBI Taxonomy" id="39325"/>
    <lineage>
        <taxon>Eukaryota</taxon>
        <taxon>Viridiplantae</taxon>
        <taxon>Streptophyta</taxon>
        <taxon>Embryophyta</taxon>
        <taxon>Tracheophyta</taxon>
        <taxon>Spermatophyta</taxon>
        <taxon>Magnoliopsida</taxon>
        <taxon>Ranunculales</taxon>
        <taxon>Circaeasteraceae</taxon>
        <taxon>Kingdonia</taxon>
    </lineage>
</organism>
<dbReference type="OrthoDB" id="10266568at2759"/>
<gene>
    <name evidence="1" type="ORF">GIB67_032074</name>
</gene>
<protein>
    <submittedName>
        <fullName evidence="1">Uncharacterized protein</fullName>
    </submittedName>
</protein>
<accession>A0A7J7MWP7</accession>
<sequence>MSKSSLKIMFKAAMYKDDYGLEVSVGLPQAASHPIPAKTIETVSEDDLSRHLAELKSKGYVQAHNISPNFKGGGQTLRNEGHLEIKVTKVEERYFGHLSIADVLSPRGPLDITGMSPEQIKVEADCWFWNNIFADEVSEINHPRAVLRYIAEDEIRQEDVLAAGGEGKSEGVREEACKANKKKSLNEIYVLIERAKVVKEKDLQAVRLQELLNGDVLEYGSSNKIVGMELGRKYRVRNNGGDGVGEFGGTRVANEVASCFDTMRREVDKERTEIDIDHELQISGCKYFADQLLMLGNYEFYPKDPGEPLKWKHFHFALKGVNKNWKEAVEELFKEARLKRSQTKGDDISLIDGKMSAKTNGVVDSSIPIENPDLSGYTIDSDAAKREA</sequence>
<keyword evidence="2" id="KW-1185">Reference proteome</keyword>
<dbReference type="Gene3D" id="6.10.250.440">
    <property type="match status" value="1"/>
</dbReference>
<name>A0A7J7MWP7_9MAGN</name>
<proteinExistence type="predicted"/>
<evidence type="ECO:0000313" key="1">
    <source>
        <dbReference type="EMBL" id="KAF6159303.1"/>
    </source>
</evidence>
<dbReference type="Proteomes" id="UP000541444">
    <property type="component" value="Unassembled WGS sequence"/>
</dbReference>
<dbReference type="EMBL" id="JACGCM010001193">
    <property type="protein sequence ID" value="KAF6159303.1"/>
    <property type="molecule type" value="Genomic_DNA"/>
</dbReference>